<accession>L1QFU4</accession>
<evidence type="ECO:0000256" key="6">
    <source>
        <dbReference type="ARBA" id="ARBA00023136"/>
    </source>
</evidence>
<gene>
    <name evidence="8" type="ORF">HMPREF0216_01679</name>
</gene>
<feature type="transmembrane region" description="Helical" evidence="7">
    <location>
        <begin position="214"/>
        <end position="236"/>
    </location>
</feature>
<dbReference type="InterPro" id="IPR018383">
    <property type="entry name" value="UPF0324_pro"/>
</dbReference>
<dbReference type="EMBL" id="AMEZ01000050">
    <property type="protein sequence ID" value="EKY26869.1"/>
    <property type="molecule type" value="Genomic_DNA"/>
</dbReference>
<dbReference type="eggNOG" id="COG2855">
    <property type="taxonomic scope" value="Bacteria"/>
</dbReference>
<sequence>MNNNKFVKYVKEILPGLLVSVVVALIGIFIAKFVPQLGAGTISIFLGMFIGNLFLNQDIFQKGYKFSETDILSYSIVLLGATLSVSTLLELGIGGFTFIILQMAITIIGVLYIGKKLGFSENFRFLMASGNAVCGSSAIAATAPVIDADDKDKGIAITIVNITGIVLMFILPLIAKALFKSDVMPTGALIGGTLQSVGQVAASGAMVGEEVKDIAMIFKILRVVLLVVVVFIFGHLKNKSDGEIVREEVEEIEKKKVKIPWYVIGFFITCALFSLHIIPISVSNICKQISNNLEIIALAAIGLRVNVKELLKQGKAVSLYALGVGTLQIVAALILIFILVR</sequence>
<proteinExistence type="inferred from homology"/>
<dbReference type="RefSeq" id="WP_005213245.1">
    <property type="nucleotide sequence ID" value="NZ_KB291642.1"/>
</dbReference>
<comment type="subcellular location">
    <subcellularLocation>
        <location evidence="1">Cell membrane</location>
        <topology evidence="1">Multi-pass membrane protein</topology>
    </subcellularLocation>
</comment>
<dbReference type="Proteomes" id="UP000010420">
    <property type="component" value="Unassembled WGS sequence"/>
</dbReference>
<dbReference type="GO" id="GO:0005886">
    <property type="term" value="C:plasma membrane"/>
    <property type="evidence" value="ECO:0007669"/>
    <property type="project" value="UniProtKB-SubCell"/>
</dbReference>
<dbReference type="PATRIC" id="fig|545697.3.peg.1653"/>
<evidence type="ECO:0000313" key="8">
    <source>
        <dbReference type="EMBL" id="EKY26869.1"/>
    </source>
</evidence>
<feature type="transmembrane region" description="Helical" evidence="7">
    <location>
        <begin position="319"/>
        <end position="340"/>
    </location>
</feature>
<evidence type="ECO:0000313" key="9">
    <source>
        <dbReference type="Proteomes" id="UP000010420"/>
    </source>
</evidence>
<keyword evidence="9" id="KW-1185">Reference proteome</keyword>
<comment type="caution">
    <text evidence="8">The sequence shown here is derived from an EMBL/GenBank/DDBJ whole genome shotgun (WGS) entry which is preliminary data.</text>
</comment>
<evidence type="ECO:0000256" key="1">
    <source>
        <dbReference type="ARBA" id="ARBA00004651"/>
    </source>
</evidence>
<organism evidence="8 9">
    <name type="scientific">Clostridium celatum DSM 1785</name>
    <dbReference type="NCBI Taxonomy" id="545697"/>
    <lineage>
        <taxon>Bacteria</taxon>
        <taxon>Bacillati</taxon>
        <taxon>Bacillota</taxon>
        <taxon>Clostridia</taxon>
        <taxon>Eubacteriales</taxon>
        <taxon>Clostridiaceae</taxon>
        <taxon>Clostridium</taxon>
    </lineage>
</organism>
<feature type="transmembrane region" description="Helical" evidence="7">
    <location>
        <begin position="37"/>
        <end position="55"/>
    </location>
</feature>
<dbReference type="HOGENOM" id="CLU_033541_3_0_9"/>
<dbReference type="AlphaFoldDB" id="L1QFU4"/>
<feature type="transmembrane region" description="Helical" evidence="7">
    <location>
        <begin position="12"/>
        <end position="31"/>
    </location>
</feature>
<evidence type="ECO:0000256" key="7">
    <source>
        <dbReference type="SAM" id="Phobius"/>
    </source>
</evidence>
<evidence type="ECO:0000256" key="5">
    <source>
        <dbReference type="ARBA" id="ARBA00022989"/>
    </source>
</evidence>
<reference evidence="8 9" key="1">
    <citation type="submission" date="2012-05" db="EMBL/GenBank/DDBJ databases">
        <authorList>
            <person name="Weinstock G."/>
            <person name="Sodergren E."/>
            <person name="Lobos E.A."/>
            <person name="Fulton L."/>
            <person name="Fulton R."/>
            <person name="Courtney L."/>
            <person name="Fronick C."/>
            <person name="O'Laughlin M."/>
            <person name="Godfrey J."/>
            <person name="Wilson R.M."/>
            <person name="Miner T."/>
            <person name="Farmer C."/>
            <person name="Delehaunty K."/>
            <person name="Cordes M."/>
            <person name="Minx P."/>
            <person name="Tomlinson C."/>
            <person name="Chen J."/>
            <person name="Wollam A."/>
            <person name="Pepin K.H."/>
            <person name="Bhonagiri V."/>
            <person name="Zhang X."/>
            <person name="Suruliraj S."/>
            <person name="Warren W."/>
            <person name="Mitreva M."/>
            <person name="Mardis E.R."/>
            <person name="Wilson R.K."/>
        </authorList>
    </citation>
    <scope>NUCLEOTIDE SEQUENCE [LARGE SCALE GENOMIC DNA]</scope>
    <source>
        <strain evidence="8 9">DSM 1785</strain>
    </source>
</reference>
<keyword evidence="3" id="KW-1003">Cell membrane</keyword>
<dbReference type="PANTHER" id="PTHR30106:SF2">
    <property type="entry name" value="UPF0324 INNER MEMBRANE PROTEIN YEIH"/>
    <property type="match status" value="1"/>
</dbReference>
<feature type="transmembrane region" description="Helical" evidence="7">
    <location>
        <begin position="125"/>
        <end position="143"/>
    </location>
</feature>
<keyword evidence="4 7" id="KW-0812">Transmembrane</keyword>
<dbReference type="Pfam" id="PF03601">
    <property type="entry name" value="Cons_hypoth698"/>
    <property type="match status" value="1"/>
</dbReference>
<dbReference type="OrthoDB" id="9811391at2"/>
<evidence type="ECO:0008006" key="10">
    <source>
        <dbReference type="Google" id="ProtNLM"/>
    </source>
</evidence>
<name>L1QFU4_9CLOT</name>
<evidence type="ECO:0000256" key="3">
    <source>
        <dbReference type="ARBA" id="ARBA00022475"/>
    </source>
</evidence>
<protein>
    <recommendedName>
        <fullName evidence="10">Sulfate exporter family transporter</fullName>
    </recommendedName>
</protein>
<keyword evidence="6 7" id="KW-0472">Membrane</keyword>
<feature type="transmembrane region" description="Helical" evidence="7">
    <location>
        <begin position="261"/>
        <end position="282"/>
    </location>
</feature>
<evidence type="ECO:0000256" key="2">
    <source>
        <dbReference type="ARBA" id="ARBA00007977"/>
    </source>
</evidence>
<feature type="transmembrane region" description="Helical" evidence="7">
    <location>
        <begin position="95"/>
        <end position="113"/>
    </location>
</feature>
<feature type="transmembrane region" description="Helical" evidence="7">
    <location>
        <begin position="155"/>
        <end position="175"/>
    </location>
</feature>
<evidence type="ECO:0000256" key="4">
    <source>
        <dbReference type="ARBA" id="ARBA00022692"/>
    </source>
</evidence>
<dbReference type="PANTHER" id="PTHR30106">
    <property type="entry name" value="INNER MEMBRANE PROTEIN YEIH-RELATED"/>
    <property type="match status" value="1"/>
</dbReference>
<keyword evidence="5 7" id="KW-1133">Transmembrane helix</keyword>
<comment type="similarity">
    <text evidence="2">Belongs to the UPF0324 family.</text>
</comment>